<protein>
    <submittedName>
        <fullName evidence="2">Uncharacterized protein</fullName>
    </submittedName>
</protein>
<dbReference type="RefSeq" id="XP_033463270.1">
    <property type="nucleotide sequence ID" value="XM_033602863.1"/>
</dbReference>
<evidence type="ECO:0000313" key="2">
    <source>
        <dbReference type="RefSeq" id="XP_033463270.1"/>
    </source>
</evidence>
<organism evidence="2">
    <name type="scientific">Dissoconium aciculare CBS 342.82</name>
    <dbReference type="NCBI Taxonomy" id="1314786"/>
    <lineage>
        <taxon>Eukaryota</taxon>
        <taxon>Fungi</taxon>
        <taxon>Dikarya</taxon>
        <taxon>Ascomycota</taxon>
        <taxon>Pezizomycotina</taxon>
        <taxon>Dothideomycetes</taxon>
        <taxon>Dothideomycetidae</taxon>
        <taxon>Mycosphaerellales</taxon>
        <taxon>Dissoconiaceae</taxon>
        <taxon>Dissoconium</taxon>
    </lineage>
</organism>
<dbReference type="GeneID" id="54360663"/>
<keyword evidence="1" id="KW-1185">Reference proteome</keyword>
<name>A0A6J3MF16_9PEZI</name>
<proteinExistence type="predicted"/>
<sequence>MSSITWASSYKRLFSAMPELPLILATHSSSLSGESWGVGSWCELHDASNFGRSQTDTLSRASSREYAPLSTMLGFLECRLRIAGSGIPLLSIYWEYDKLRSGS</sequence>
<reference evidence="2" key="1">
    <citation type="submission" date="2020-01" db="EMBL/GenBank/DDBJ databases">
        <authorList>
            <consortium name="DOE Joint Genome Institute"/>
            <person name="Haridas S."/>
            <person name="Albert R."/>
            <person name="Binder M."/>
            <person name="Bloem J."/>
            <person name="Labutti K."/>
            <person name="Salamov A."/>
            <person name="Andreopoulos B."/>
            <person name="Baker S.E."/>
            <person name="Barry K."/>
            <person name="Bills G."/>
            <person name="Bluhm B.H."/>
            <person name="Cannon C."/>
            <person name="Castanera R."/>
            <person name="Culley D.E."/>
            <person name="Daum C."/>
            <person name="Ezra D."/>
            <person name="Gonzalez J.B."/>
            <person name="Henrissat B."/>
            <person name="Kuo A."/>
            <person name="Liang C."/>
            <person name="Lipzen A."/>
            <person name="Lutzoni F."/>
            <person name="Magnuson J."/>
            <person name="Mondo S."/>
            <person name="Nolan M."/>
            <person name="Ohm R."/>
            <person name="Pangilinan J."/>
            <person name="Park H.-J."/>
            <person name="Ramirez L."/>
            <person name="Alfaro M."/>
            <person name="Sun H."/>
            <person name="Tritt A."/>
            <person name="Yoshinaga Y."/>
            <person name="Zwiers L.-H."/>
            <person name="Turgeon B.G."/>
            <person name="Goodwin S.B."/>
            <person name="Spatafora J.W."/>
            <person name="Crous P.W."/>
            <person name="Grigoriev I.V."/>
        </authorList>
    </citation>
    <scope>NUCLEOTIDE SEQUENCE</scope>
    <source>
        <strain evidence="2">CBS 342.82</strain>
    </source>
</reference>
<dbReference type="AlphaFoldDB" id="A0A6J3MF16"/>
<reference evidence="2" key="2">
    <citation type="submission" date="2020-04" db="EMBL/GenBank/DDBJ databases">
        <authorList>
            <consortium name="NCBI Genome Project"/>
        </authorList>
    </citation>
    <scope>NUCLEOTIDE SEQUENCE</scope>
    <source>
        <strain evidence="2">CBS 342.82</strain>
    </source>
</reference>
<accession>A0A6J3MF16</accession>
<reference evidence="2" key="3">
    <citation type="submission" date="2025-08" db="UniProtKB">
        <authorList>
            <consortium name="RefSeq"/>
        </authorList>
    </citation>
    <scope>IDENTIFICATION</scope>
    <source>
        <strain evidence="2">CBS 342.82</strain>
    </source>
</reference>
<gene>
    <name evidence="2" type="ORF">K489DRAFT_367472</name>
</gene>
<dbReference type="Proteomes" id="UP000504637">
    <property type="component" value="Unplaced"/>
</dbReference>
<evidence type="ECO:0000313" key="1">
    <source>
        <dbReference type="Proteomes" id="UP000504637"/>
    </source>
</evidence>